<accession>A0A367L383</accession>
<protein>
    <submittedName>
        <fullName evidence="1">Uncharacterized protein</fullName>
    </submittedName>
</protein>
<dbReference type="Proteomes" id="UP000253664">
    <property type="component" value="Unassembled WGS sequence"/>
</dbReference>
<dbReference type="AlphaFoldDB" id="A0A367L383"/>
<proteinExistence type="predicted"/>
<dbReference type="EMBL" id="LKCN02000017">
    <property type="protein sequence ID" value="RCI08889.1"/>
    <property type="molecule type" value="Genomic_DNA"/>
</dbReference>
<evidence type="ECO:0000313" key="1">
    <source>
        <dbReference type="EMBL" id="RCI08889.1"/>
    </source>
</evidence>
<name>A0A367L383_9HYPO</name>
<comment type="caution">
    <text evidence="1">The sequence shown here is derived from an EMBL/GenBank/DDBJ whole genome shotgun (WGS) entry which is preliminary data.</text>
</comment>
<sequence length="89" mass="9803">MQIVALIYIEEGPALALNETVREGVDVRAALRRARPRYPTIGREQLRRPPLAYSEYLIRGSIGGISVSPREPQSSPILVLAGYFAILGL</sequence>
<gene>
    <name evidence="1" type="ORF">L249_4906</name>
</gene>
<reference evidence="1 2" key="1">
    <citation type="journal article" date="2015" name="BMC Genomics">
        <title>Insights from the genome of Ophiocordyceps polyrhachis-furcata to pathogenicity and host specificity in insect fungi.</title>
        <authorList>
            <person name="Wichadakul D."/>
            <person name="Kobmoo N."/>
            <person name="Ingsriswang S."/>
            <person name="Tangphatsornruang S."/>
            <person name="Chantasingh D."/>
            <person name="Luangsa-ard J.J."/>
            <person name="Eurwilaichitr L."/>
        </authorList>
    </citation>
    <scope>NUCLEOTIDE SEQUENCE [LARGE SCALE GENOMIC DNA]</scope>
    <source>
        <strain evidence="1 2">BCC 54312</strain>
    </source>
</reference>
<evidence type="ECO:0000313" key="2">
    <source>
        <dbReference type="Proteomes" id="UP000253664"/>
    </source>
</evidence>
<feature type="non-terminal residue" evidence="1">
    <location>
        <position position="89"/>
    </location>
</feature>
<keyword evidence="2" id="KW-1185">Reference proteome</keyword>
<organism evidence="1 2">
    <name type="scientific">Ophiocordyceps polyrhachis-furcata BCC 54312</name>
    <dbReference type="NCBI Taxonomy" id="1330021"/>
    <lineage>
        <taxon>Eukaryota</taxon>
        <taxon>Fungi</taxon>
        <taxon>Dikarya</taxon>
        <taxon>Ascomycota</taxon>
        <taxon>Pezizomycotina</taxon>
        <taxon>Sordariomycetes</taxon>
        <taxon>Hypocreomycetidae</taxon>
        <taxon>Hypocreales</taxon>
        <taxon>Ophiocordycipitaceae</taxon>
        <taxon>Ophiocordyceps</taxon>
    </lineage>
</organism>